<comment type="similarity">
    <text evidence="1 6">Belongs to the peptidase M42 family.</text>
</comment>
<dbReference type="SUPFAM" id="SSF101821">
    <property type="entry name" value="Aminopeptidase/glucanase lid domain"/>
    <property type="match status" value="1"/>
</dbReference>
<keyword evidence="3" id="KW-0645">Protease</keyword>
<dbReference type="EMBL" id="CP103866">
    <property type="protein sequence ID" value="UWE03012.1"/>
    <property type="molecule type" value="Genomic_DNA"/>
</dbReference>
<reference evidence="7" key="1">
    <citation type="submission" date="2022-08" db="EMBL/GenBank/DDBJ databases">
        <title>The complete genome sequence of the thermophilic bacterium Laceyella sacchari FBKL4.010 reveals the basis for tetramethylpyrazine biosynthesis in Moutai-flavor Daqu.</title>
        <authorList>
            <person name="Li D."/>
            <person name="Huang W."/>
            <person name="Wang C."/>
            <person name="Qiu S."/>
        </authorList>
    </citation>
    <scope>NUCLEOTIDE SEQUENCE</scope>
    <source>
        <strain evidence="7">FBKL4.014</strain>
    </source>
</reference>
<evidence type="ECO:0000256" key="2">
    <source>
        <dbReference type="ARBA" id="ARBA00022438"/>
    </source>
</evidence>
<dbReference type="PIRSF" id="PIRSF001123">
    <property type="entry name" value="PepA_GA"/>
    <property type="match status" value="1"/>
</dbReference>
<dbReference type="InterPro" id="IPR051464">
    <property type="entry name" value="Peptidase_M42_aminopept"/>
</dbReference>
<dbReference type="InterPro" id="IPR008007">
    <property type="entry name" value="Peptidase_M42"/>
</dbReference>
<dbReference type="PANTHER" id="PTHR32481:SF7">
    <property type="entry name" value="AMINOPEPTIDASE YHFE-RELATED"/>
    <property type="match status" value="1"/>
</dbReference>
<keyword evidence="4" id="KW-0479">Metal-binding</keyword>
<evidence type="ECO:0000313" key="7">
    <source>
        <dbReference type="EMBL" id="UWE03012.1"/>
    </source>
</evidence>
<dbReference type="PANTHER" id="PTHR32481">
    <property type="entry name" value="AMINOPEPTIDASE"/>
    <property type="match status" value="1"/>
</dbReference>
<evidence type="ECO:0000313" key="8">
    <source>
        <dbReference type="Proteomes" id="UP001058650"/>
    </source>
</evidence>
<gene>
    <name evidence="7" type="ORF">NYR52_12910</name>
</gene>
<dbReference type="RefSeq" id="WP_132222802.1">
    <property type="nucleotide sequence ID" value="NZ_CP103866.1"/>
</dbReference>
<evidence type="ECO:0000256" key="5">
    <source>
        <dbReference type="ARBA" id="ARBA00022801"/>
    </source>
</evidence>
<sequence length="348" mass="38579">MAFFREKETRRTLVQLLNIQSPTGCAHEAIQYIEQRMDALGLPCKKNNKGSLMVTIKGEDDDVHRLVTVHVDTLGAMVKEIKANGRLRLSKIGGFGWFSVDGAYCFVKTRSGQVVPGTILATHTSVHVYADAEEQKRSDEHIEVRLDAKVSNADDVKALGISVGDYVAFDPQVVETESGFIKARHLDDKASAAILIELMADIKENNIKLPHTTHFFFSNFEEVGFGANSNIPAQVREYLAIDMGAIGEGQTTDEFCVSICAKDGSGPYHYELTSKLIRLAEEHGIYYQVDLYPYYASDGSAAVRAGFDVMHALIGPGVDASHAYERTHRDALEHTYRLLYHYLQSASL</sequence>
<evidence type="ECO:0000256" key="4">
    <source>
        <dbReference type="ARBA" id="ARBA00022723"/>
    </source>
</evidence>
<organism evidence="7 8">
    <name type="scientific">Laceyella sacchari</name>
    <name type="common">Thermoactinomyces thalpophilus</name>
    <dbReference type="NCBI Taxonomy" id="37482"/>
    <lineage>
        <taxon>Bacteria</taxon>
        <taxon>Bacillati</taxon>
        <taxon>Bacillota</taxon>
        <taxon>Bacilli</taxon>
        <taxon>Bacillales</taxon>
        <taxon>Thermoactinomycetaceae</taxon>
        <taxon>Laceyella</taxon>
    </lineage>
</organism>
<dbReference type="Gene3D" id="2.40.30.40">
    <property type="entry name" value="Peptidase M42, domain 2"/>
    <property type="match status" value="1"/>
</dbReference>
<dbReference type="SUPFAM" id="SSF53187">
    <property type="entry name" value="Zn-dependent exopeptidases"/>
    <property type="match status" value="1"/>
</dbReference>
<keyword evidence="8" id="KW-1185">Reference proteome</keyword>
<dbReference type="InterPro" id="IPR023367">
    <property type="entry name" value="Peptidase_M42_dom2"/>
</dbReference>
<protein>
    <submittedName>
        <fullName evidence="7">M42 family metallopeptidase</fullName>
    </submittedName>
</protein>
<proteinExistence type="inferred from homology"/>
<evidence type="ECO:0000256" key="6">
    <source>
        <dbReference type="PIRNR" id="PIRNR001123"/>
    </source>
</evidence>
<keyword evidence="5" id="KW-0378">Hydrolase</keyword>
<dbReference type="Pfam" id="PF05343">
    <property type="entry name" value="Peptidase_M42"/>
    <property type="match status" value="1"/>
</dbReference>
<evidence type="ECO:0000256" key="1">
    <source>
        <dbReference type="ARBA" id="ARBA00006272"/>
    </source>
</evidence>
<accession>A0ABY5U022</accession>
<keyword evidence="2" id="KW-0031">Aminopeptidase</keyword>
<dbReference type="CDD" id="cd05657">
    <property type="entry name" value="M42_glucanase_like"/>
    <property type="match status" value="1"/>
</dbReference>
<dbReference type="Proteomes" id="UP001058650">
    <property type="component" value="Chromosome"/>
</dbReference>
<evidence type="ECO:0000256" key="3">
    <source>
        <dbReference type="ARBA" id="ARBA00022670"/>
    </source>
</evidence>
<dbReference type="Gene3D" id="3.40.630.10">
    <property type="entry name" value="Zn peptidases"/>
    <property type="match status" value="1"/>
</dbReference>
<name>A0ABY5U022_LACSH</name>